<comment type="caution">
    <text evidence="2">The sequence shown here is derived from an EMBL/GenBank/DDBJ whole genome shotgun (WGS) entry which is preliminary data.</text>
</comment>
<evidence type="ECO:0000313" key="2">
    <source>
        <dbReference type="EMBL" id="GIX92023.1"/>
    </source>
</evidence>
<dbReference type="Pfam" id="PF00651">
    <property type="entry name" value="BTB"/>
    <property type="match status" value="1"/>
</dbReference>
<dbReference type="InterPro" id="IPR011333">
    <property type="entry name" value="SKP1/BTB/POZ_sf"/>
</dbReference>
<dbReference type="CDD" id="cd18186">
    <property type="entry name" value="BTB_POZ_ZBTB_KLHL-like"/>
    <property type="match status" value="1"/>
</dbReference>
<proteinExistence type="predicted"/>
<dbReference type="Gene3D" id="3.30.710.10">
    <property type="entry name" value="Potassium Channel Kv1.1, Chain A"/>
    <property type="match status" value="2"/>
</dbReference>
<dbReference type="Proteomes" id="UP001054945">
    <property type="component" value="Unassembled WGS sequence"/>
</dbReference>
<evidence type="ECO:0000313" key="3">
    <source>
        <dbReference type="Proteomes" id="UP001054945"/>
    </source>
</evidence>
<name>A0AAV4P4T6_CAEEX</name>
<sequence length="590" mass="67860">MAEGCRSVTSEFDFTWDIECFEDHVRKRFQEIFSPTFELKCVHVMRFFIRLKLSHTKNDYKLAFSMFAVGGSELREITTRLELSVASEDGGRRFQKSCTLYFPDECGDERERPFIERGAALLEHLSRGRLRLHCHLAASVNPARTAKFNFSADLQNLSNQMEALRLDASMRESVITVRGESFGVHQCVLLSRWPNYPDYIELFKKDLIAPDLHSGLQVIRLSALVEAAAKISPLEMNSKECRERAADMYDLLSPRLFDYLLSYVYSGRLRRISPAEKLKLVRIGRQFGFGEMVERSQEVPAASTGVTRCSTEAHSIEWRCEDTRRWRESRFRPLTQIINAHKEARGSLEVVFFIDSQKQHGDIMLEVCFTSNDLLAAVSCLVTVTKFDSSSVRQSSFTFFAKDFEDPVGRMPVGLSKLDLRDTLFRVEFSFSNDSSFNQNGTGIVSNVFELSAHEVEIVPCLLSYSYQMDFFYEEAEAHDTELIAEGKVVRAHRHILSARSPRFRRDLARDLKRLGVIKHFVNRVGFDALVEMVRYLYTGGCHLEYLEGDGKPNLAQDLCIAGLLYELPDLKEKCYQRLRRRTFRRVAKT</sequence>
<accession>A0AAV4P4T6</accession>
<dbReference type="AlphaFoldDB" id="A0AAV4P4T6"/>
<dbReference type="SMART" id="SM00225">
    <property type="entry name" value="BTB"/>
    <property type="match status" value="1"/>
</dbReference>
<protein>
    <recommendedName>
        <fullName evidence="1">BTB domain-containing protein</fullName>
    </recommendedName>
</protein>
<dbReference type="PROSITE" id="PS50097">
    <property type="entry name" value="BTB"/>
    <property type="match status" value="1"/>
</dbReference>
<evidence type="ECO:0000259" key="1">
    <source>
        <dbReference type="PROSITE" id="PS50097"/>
    </source>
</evidence>
<dbReference type="SUPFAM" id="SSF54695">
    <property type="entry name" value="POZ domain"/>
    <property type="match status" value="2"/>
</dbReference>
<dbReference type="InterPro" id="IPR000210">
    <property type="entry name" value="BTB/POZ_dom"/>
</dbReference>
<keyword evidence="3" id="KW-1185">Reference proteome</keyword>
<organism evidence="2 3">
    <name type="scientific">Caerostris extrusa</name>
    <name type="common">Bark spider</name>
    <name type="synonym">Caerostris bankana</name>
    <dbReference type="NCBI Taxonomy" id="172846"/>
    <lineage>
        <taxon>Eukaryota</taxon>
        <taxon>Metazoa</taxon>
        <taxon>Ecdysozoa</taxon>
        <taxon>Arthropoda</taxon>
        <taxon>Chelicerata</taxon>
        <taxon>Arachnida</taxon>
        <taxon>Araneae</taxon>
        <taxon>Araneomorphae</taxon>
        <taxon>Entelegynae</taxon>
        <taxon>Araneoidea</taxon>
        <taxon>Araneidae</taxon>
        <taxon>Caerostris</taxon>
    </lineage>
</organism>
<dbReference type="EMBL" id="BPLR01004086">
    <property type="protein sequence ID" value="GIX92023.1"/>
    <property type="molecule type" value="Genomic_DNA"/>
</dbReference>
<dbReference type="PANTHER" id="PTHR24413">
    <property type="entry name" value="SPECKLE-TYPE POZ PROTEIN"/>
    <property type="match status" value="1"/>
</dbReference>
<gene>
    <name evidence="2" type="ORF">CEXT_350081</name>
</gene>
<reference evidence="2 3" key="1">
    <citation type="submission" date="2021-06" db="EMBL/GenBank/DDBJ databases">
        <title>Caerostris extrusa draft genome.</title>
        <authorList>
            <person name="Kono N."/>
            <person name="Arakawa K."/>
        </authorList>
    </citation>
    <scope>NUCLEOTIDE SEQUENCE [LARGE SCALE GENOMIC DNA]</scope>
</reference>
<feature type="domain" description="BTB" evidence="1">
    <location>
        <begin position="479"/>
        <end position="546"/>
    </location>
</feature>